<dbReference type="InterPro" id="IPR001242">
    <property type="entry name" value="Condensation_dom"/>
</dbReference>
<dbReference type="Gene3D" id="3.30.559.30">
    <property type="entry name" value="Nonribosomal peptide synthetase, condensation domain"/>
    <property type="match status" value="1"/>
</dbReference>
<comment type="cofactor">
    <cofactor evidence="1">
        <name>pantetheine 4'-phosphate</name>
        <dbReference type="ChEBI" id="CHEBI:47942"/>
    </cofactor>
</comment>
<organism evidence="7 8">
    <name type="scientific">Micromonospora cathayae</name>
    <dbReference type="NCBI Taxonomy" id="3028804"/>
    <lineage>
        <taxon>Bacteria</taxon>
        <taxon>Bacillati</taxon>
        <taxon>Actinomycetota</taxon>
        <taxon>Actinomycetes</taxon>
        <taxon>Micromonosporales</taxon>
        <taxon>Micromonosporaceae</taxon>
        <taxon>Micromonospora</taxon>
    </lineage>
</organism>
<dbReference type="InterPro" id="IPR042099">
    <property type="entry name" value="ANL_N_sf"/>
</dbReference>
<dbReference type="InterPro" id="IPR020845">
    <property type="entry name" value="AMP-binding_CS"/>
</dbReference>
<dbReference type="InterPro" id="IPR025110">
    <property type="entry name" value="AMP-bd_C"/>
</dbReference>
<evidence type="ECO:0000313" key="8">
    <source>
        <dbReference type="Proteomes" id="UP001219605"/>
    </source>
</evidence>
<feature type="domain" description="AMP-binding enzyme C-terminal" evidence="6">
    <location>
        <begin position="424"/>
        <end position="498"/>
    </location>
</feature>
<dbReference type="NCBIfam" id="TIGR01733">
    <property type="entry name" value="AA-adenyl-dom"/>
    <property type="match status" value="1"/>
</dbReference>
<proteinExistence type="predicted"/>
<dbReference type="PROSITE" id="PS00455">
    <property type="entry name" value="AMP_BINDING"/>
    <property type="match status" value="1"/>
</dbReference>
<dbReference type="InterPro" id="IPR009081">
    <property type="entry name" value="PP-bd_ACP"/>
</dbReference>
<evidence type="ECO:0000256" key="1">
    <source>
        <dbReference type="ARBA" id="ARBA00001957"/>
    </source>
</evidence>
<dbReference type="Pfam" id="PF13193">
    <property type="entry name" value="AMP-binding_C"/>
    <property type="match status" value="1"/>
</dbReference>
<gene>
    <name evidence="7" type="ORF">PVK37_07505</name>
</gene>
<dbReference type="InterPro" id="IPR045851">
    <property type="entry name" value="AMP-bd_C_sf"/>
</dbReference>
<dbReference type="InterPro" id="IPR036736">
    <property type="entry name" value="ACP-like_sf"/>
</dbReference>
<evidence type="ECO:0000259" key="4">
    <source>
        <dbReference type="Pfam" id="PF00550"/>
    </source>
</evidence>
<dbReference type="SUPFAM" id="SSF47336">
    <property type="entry name" value="ACP-like"/>
    <property type="match status" value="1"/>
</dbReference>
<feature type="domain" description="AMP-dependent synthetase/ligase" evidence="3">
    <location>
        <begin position="31"/>
        <end position="371"/>
    </location>
</feature>
<dbReference type="PANTHER" id="PTHR45527:SF1">
    <property type="entry name" value="FATTY ACID SYNTHASE"/>
    <property type="match status" value="1"/>
</dbReference>
<evidence type="ECO:0000313" key="7">
    <source>
        <dbReference type="EMBL" id="WDZ86244.1"/>
    </source>
</evidence>
<dbReference type="Gene3D" id="3.40.50.12780">
    <property type="entry name" value="N-terminal domain of ligase-like"/>
    <property type="match status" value="1"/>
</dbReference>
<feature type="domain" description="Carrier" evidence="4">
    <location>
        <begin position="565"/>
        <end position="624"/>
    </location>
</feature>
<dbReference type="Pfam" id="PF00501">
    <property type="entry name" value="AMP-binding"/>
    <property type="match status" value="1"/>
</dbReference>
<protein>
    <submittedName>
        <fullName evidence="7">Amino acid adenylation domain-containing protein</fullName>
    </submittedName>
</protein>
<sequence>MTGRTSRLSRGPGPATYANGDRIEQIVRHHERLAPDAVAVRQGERVLSYRDLVDMADRVAAGLVERGVTPGDVVPVRLPRSPELVAVLLGVLTAGAAYLAMDPGWPANRQEYVLASSGAGFLITPAGDPPPPPGVHPLTTTDLLAGGGAAVPSGLSGTQAASVFYTSGSTGRPKGVVSPHRGTVRVLVGNDGVPLDADTVFLQAAPLPWDGLSLELWAPLLNGGCCVLLDEGAPLLDVAALRNAVGRGVNSLWLTSSLFNVFVDEAVELFGAVRLVLVGGERVSVSHVRRLLDRFPELPVINGYGPAESTIFTTTHVIRQRDVRPPSVDIPIGRPVPGTGVVVVDEELRPLPAGSPGELLVSGDGLAAGYLGDPDQTSRAFVEVDGVRYYRTGDLVVLDDQVFRYRGRIDRQVKVNGVRIEPGEVEAALERHPAVRVASVVRVETDGRPRLVALFESAGGVAPTTEELRTFAAERLLPAMIPAILHRVERLPLGSTGKVDLSRVRNMAELLVRAGVPETGPAAPTVPDPARSHVEPARSGPDPDRPRADPAAAGAGPGGADVPFLAVVRSVLGVPDLGLDDDLFAAGATSLDLVRLTSRSAVALPAPVSLADVYRARTVQGLLEVAAERAETESGRVEVAAVRAETESGRAGGASADDAPLSHAQTRFWLSEQFQPGAADNMVVLAYLVTGRWEPGVLRRAVADVVERHPVLRTVYAPAGRTAAPRTVGTPVTIETVPAPAGTGPYPGRGGQPGGNDVDVDAAAHLMTEDWWRTPFDLATEPPLRIRVGRLDEDRYLLGLHIHHIAFDGWSERILMADLETAYRARATGAAPVFPDVPTYLTYSRAERGSPATGVEAKLRHWRDVLEPPIPPAFAPPHPDTPEGPRCELTRTLPGALVGRLRAVASRYGAPAASVLSAAVAHAVGRTFGVPEVCVGTVAPSRPDPYFDGVIGYFVDPLPLALRTAGDPGGQAVLTESTAQLRAAMDGNVVPFDELVRALKPARGRHPWFQTWVVVQHEPPRGELSPHVRYRPVRVRPPSTAMELLVEAVPQEVGGWELVLSCRADGIGTATLRNLAETLVGALVRYADHDTSA</sequence>
<dbReference type="Pfam" id="PF00550">
    <property type="entry name" value="PP-binding"/>
    <property type="match status" value="1"/>
</dbReference>
<keyword evidence="8" id="KW-1185">Reference proteome</keyword>
<evidence type="ECO:0000259" key="3">
    <source>
        <dbReference type="Pfam" id="PF00501"/>
    </source>
</evidence>
<evidence type="ECO:0000259" key="5">
    <source>
        <dbReference type="Pfam" id="PF00668"/>
    </source>
</evidence>
<dbReference type="EMBL" id="CP118615">
    <property type="protein sequence ID" value="WDZ86244.1"/>
    <property type="molecule type" value="Genomic_DNA"/>
</dbReference>
<dbReference type="RefSeq" id="WP_275033044.1">
    <property type="nucleotide sequence ID" value="NZ_CP118615.1"/>
</dbReference>
<dbReference type="Gene3D" id="3.30.300.30">
    <property type="match status" value="1"/>
</dbReference>
<feature type="region of interest" description="Disordered" evidence="2">
    <location>
        <begin position="515"/>
        <end position="557"/>
    </location>
</feature>
<feature type="domain" description="Condensation" evidence="5">
    <location>
        <begin position="766"/>
        <end position="1017"/>
    </location>
</feature>
<evidence type="ECO:0000259" key="6">
    <source>
        <dbReference type="Pfam" id="PF13193"/>
    </source>
</evidence>
<reference evidence="7 8" key="1">
    <citation type="submission" date="2023-02" db="EMBL/GenBank/DDBJ databases">
        <authorList>
            <person name="Mo P."/>
        </authorList>
    </citation>
    <scope>NUCLEOTIDE SEQUENCE [LARGE SCALE GENOMIC DNA]</scope>
    <source>
        <strain evidence="7 8">HUAS 3</strain>
    </source>
</reference>
<dbReference type="Gene3D" id="1.10.1200.10">
    <property type="entry name" value="ACP-like"/>
    <property type="match status" value="1"/>
</dbReference>
<evidence type="ECO:0000256" key="2">
    <source>
        <dbReference type="SAM" id="MobiDB-lite"/>
    </source>
</evidence>
<dbReference type="SUPFAM" id="SSF56801">
    <property type="entry name" value="Acetyl-CoA synthetase-like"/>
    <property type="match status" value="1"/>
</dbReference>
<accession>A0ABY7ZWU3</accession>
<dbReference type="InterPro" id="IPR010071">
    <property type="entry name" value="AA_adenyl_dom"/>
</dbReference>
<dbReference type="InterPro" id="IPR023213">
    <property type="entry name" value="CAT-like_dom_sf"/>
</dbReference>
<feature type="compositionally biased region" description="Basic and acidic residues" evidence="2">
    <location>
        <begin position="530"/>
        <end position="548"/>
    </location>
</feature>
<dbReference type="PANTHER" id="PTHR45527">
    <property type="entry name" value="NONRIBOSOMAL PEPTIDE SYNTHETASE"/>
    <property type="match status" value="1"/>
</dbReference>
<dbReference type="InterPro" id="IPR000873">
    <property type="entry name" value="AMP-dep_synth/lig_dom"/>
</dbReference>
<dbReference type="SUPFAM" id="SSF52777">
    <property type="entry name" value="CoA-dependent acyltransferases"/>
    <property type="match status" value="2"/>
</dbReference>
<dbReference type="Pfam" id="PF00668">
    <property type="entry name" value="Condensation"/>
    <property type="match status" value="1"/>
</dbReference>
<dbReference type="Proteomes" id="UP001219605">
    <property type="component" value="Chromosome"/>
</dbReference>
<dbReference type="Gene3D" id="3.30.559.10">
    <property type="entry name" value="Chloramphenicol acetyltransferase-like domain"/>
    <property type="match status" value="1"/>
</dbReference>
<name>A0ABY7ZWU3_9ACTN</name>